<feature type="compositionally biased region" description="Basic and acidic residues" evidence="2">
    <location>
        <begin position="453"/>
        <end position="484"/>
    </location>
</feature>
<accession>A0ABR0ZMX1</accession>
<gene>
    <name evidence="3" type="ORF">HHUSO_G12107</name>
</gene>
<organism evidence="3 4">
    <name type="scientific">Huso huso</name>
    <name type="common">Beluga</name>
    <name type="synonym">Acipenser huso</name>
    <dbReference type="NCBI Taxonomy" id="61971"/>
    <lineage>
        <taxon>Eukaryota</taxon>
        <taxon>Metazoa</taxon>
        <taxon>Chordata</taxon>
        <taxon>Craniata</taxon>
        <taxon>Vertebrata</taxon>
        <taxon>Euteleostomi</taxon>
        <taxon>Actinopterygii</taxon>
        <taxon>Chondrostei</taxon>
        <taxon>Acipenseriformes</taxon>
        <taxon>Acipenseridae</taxon>
        <taxon>Huso</taxon>
    </lineage>
</organism>
<name>A0ABR0ZMX1_HUSHU</name>
<feature type="compositionally biased region" description="Basic and acidic residues" evidence="2">
    <location>
        <begin position="244"/>
        <end position="261"/>
    </location>
</feature>
<reference evidence="3 4" key="1">
    <citation type="submission" date="2021-05" db="EMBL/GenBank/DDBJ databases">
        <authorList>
            <person name="Zahm M."/>
            <person name="Klopp C."/>
            <person name="Cabau C."/>
            <person name="Kuhl H."/>
            <person name="Suciu R."/>
            <person name="Ciorpac M."/>
            <person name="Holostenco D."/>
            <person name="Gessner J."/>
            <person name="Wuertz S."/>
            <person name="Hohne C."/>
            <person name="Stock M."/>
            <person name="Gislard M."/>
            <person name="Lluch J."/>
            <person name="Milhes M."/>
            <person name="Lampietro C."/>
            <person name="Lopez Roques C."/>
            <person name="Donnadieu C."/>
            <person name="Du K."/>
            <person name="Schartl M."/>
            <person name="Guiguen Y."/>
        </authorList>
    </citation>
    <scope>NUCLEOTIDE SEQUENCE [LARGE SCALE GENOMIC DNA]</scope>
    <source>
        <strain evidence="3">Hh-F2</strain>
        <tissue evidence="3">Blood</tissue>
    </source>
</reference>
<evidence type="ECO:0000256" key="1">
    <source>
        <dbReference type="ARBA" id="ARBA00006481"/>
    </source>
</evidence>
<dbReference type="PANTHER" id="PTHR15268:SF17">
    <property type="entry name" value="BCLAF1 AND THRAP3 FAMILY MEMBER 3"/>
    <property type="match status" value="1"/>
</dbReference>
<feature type="region of interest" description="Disordered" evidence="2">
    <location>
        <begin position="37"/>
        <end position="349"/>
    </location>
</feature>
<feature type="compositionally biased region" description="Basic and acidic residues" evidence="2">
    <location>
        <begin position="209"/>
        <end position="236"/>
    </location>
</feature>
<sequence>MLLHVCRLPNWTALNTRAIPGTASSPCTEKLVFLEDQKAKQKKGASKHQKMSRPRSRSPRYKYRSISPSFRRSPECYEERPFVKHYGDDFEDCKKGPGKHEQWKGPKDKDFRQGSSRVSQQDDTRQKYFDHRPPGPDARRTQSEGFHGPTTHRRPPSPEPFRGPTTQRRYPSPEQERVRGRPAPPPVYPSPGQERDRGRPAPPSYPEEGPPREYERIRFQEHRLARSKSPRREINRGKPFSRPARGENWQEGKDFAREERYSVSPPRRGFEEYHRRSPYEERNRNQAVQPGYPAERGFRKHSRSAERARDTERYEEREPRRSPKWKPDRSSAPYPKEGPGDFAHGRHVPYCEDKSPAMVAFEYGHKHQRETSQDKYVKPRSFPSREGGGYVVPSQSDGGNGFRSGKMRLPGDPESLVSPMHHAEDTRFNSGKTRPAVDRERKASPTRRGNTKKFNDNPVHKVHKKDVDLRPPLPEQERRERKFSDFNSINTHRRTDLQEKTFRQGDLKFPGPQKPYVPSDSHESSRGETLTIKVDMKRSMTKCSPARHSTDRQLSQDLVAVSRRGSEFHSVLKHTGSSGRALRSPQTGGFAQDIITLVHQVKESYFKSNEGLTLNDRFSNIHDARTAMPEGGKQHSGPEINRRIDLSLSDLQKNRMNKRIGPLQTCSRVIDDPNDLRHDIERRRKERQLDIDERVPDHRHFSGRNQNGAGFTRRIQEENFFPEPNQFELSPERYSDRRSPVLGGFHPEGPTTKPPFVRKKPIEGNPGSFRPIRGSLRGNRLPHQQKPGFVQAGLSIQSKYRRLQSIRQNGPGYRGIGYRINRSEMVRGATLSVLHTGLLSF</sequence>
<feature type="compositionally biased region" description="Basic and acidic residues" evidence="2">
    <location>
        <begin position="303"/>
        <end position="329"/>
    </location>
</feature>
<evidence type="ECO:0000256" key="2">
    <source>
        <dbReference type="SAM" id="MobiDB-lite"/>
    </source>
</evidence>
<dbReference type="PANTHER" id="PTHR15268">
    <property type="entry name" value="THRAP3/BCLAF1"/>
    <property type="match status" value="1"/>
</dbReference>
<evidence type="ECO:0000313" key="3">
    <source>
        <dbReference type="EMBL" id="KAK6486167.1"/>
    </source>
</evidence>
<protein>
    <submittedName>
        <fullName evidence="3">BCLAF1 and THRAP3 family member 3-like isoform X1</fullName>
    </submittedName>
</protein>
<comment type="caution">
    <text evidence="3">The sequence shown here is derived from an EMBL/GenBank/DDBJ whole genome shotgun (WGS) entry which is preliminary data.</text>
</comment>
<evidence type="ECO:0000313" key="4">
    <source>
        <dbReference type="Proteomes" id="UP001369086"/>
    </source>
</evidence>
<feature type="compositionally biased region" description="Basic and acidic residues" evidence="2">
    <location>
        <begin position="366"/>
        <end position="377"/>
    </location>
</feature>
<dbReference type="Proteomes" id="UP001369086">
    <property type="component" value="Unassembled WGS sequence"/>
</dbReference>
<proteinExistence type="inferred from homology"/>
<keyword evidence="4" id="KW-1185">Reference proteome</keyword>
<feature type="region of interest" description="Disordered" evidence="2">
    <location>
        <begin position="743"/>
        <end position="772"/>
    </location>
</feature>
<dbReference type="EMBL" id="JAHFZB010000009">
    <property type="protein sequence ID" value="KAK6486167.1"/>
    <property type="molecule type" value="Genomic_DNA"/>
</dbReference>
<feature type="region of interest" description="Disordered" evidence="2">
    <location>
        <begin position="366"/>
        <end position="527"/>
    </location>
</feature>
<feature type="compositionally biased region" description="Basic and acidic residues" evidence="2">
    <location>
        <begin position="268"/>
        <end position="284"/>
    </location>
</feature>
<dbReference type="Pfam" id="PF15440">
    <property type="entry name" value="THRAP3_BCLAF1"/>
    <property type="match status" value="1"/>
</dbReference>
<feature type="compositionally biased region" description="Basic residues" evidence="2">
    <location>
        <begin position="40"/>
        <end position="63"/>
    </location>
</feature>
<dbReference type="InterPro" id="IPR029199">
    <property type="entry name" value="THRAP3_BCLAF1"/>
</dbReference>
<feature type="compositionally biased region" description="Basic and acidic residues" evidence="2">
    <location>
        <begin position="120"/>
        <end position="142"/>
    </location>
</feature>
<feature type="compositionally biased region" description="Basic and acidic residues" evidence="2">
    <location>
        <begin position="493"/>
        <end position="506"/>
    </location>
</feature>
<comment type="similarity">
    <text evidence="1">Belongs to the BCLAF1/THRAP3 family.</text>
</comment>
<feature type="compositionally biased region" description="Basic and acidic residues" evidence="2">
    <location>
        <begin position="72"/>
        <end position="112"/>
    </location>
</feature>